<sequence>MPSDPTQDLATSDLQAVRRLLADLRQQLTATLDDLDARVDAALAADTAPTRAYSRPAPVPPRRMEQMTRTPEPTADLDDLVDVLAPRLLERLVPGLRDALREDG</sequence>
<dbReference type="Proteomes" id="UP000198825">
    <property type="component" value="Chromosome I"/>
</dbReference>
<keyword evidence="1" id="KW-0175">Coiled coil</keyword>
<evidence type="ECO:0000256" key="2">
    <source>
        <dbReference type="SAM" id="MobiDB-lite"/>
    </source>
</evidence>
<organism evidence="3 4">
    <name type="scientific">Microlunatus sagamiharensis</name>
    <dbReference type="NCBI Taxonomy" id="546874"/>
    <lineage>
        <taxon>Bacteria</taxon>
        <taxon>Bacillati</taxon>
        <taxon>Actinomycetota</taxon>
        <taxon>Actinomycetes</taxon>
        <taxon>Propionibacteriales</taxon>
        <taxon>Propionibacteriaceae</taxon>
        <taxon>Microlunatus</taxon>
    </lineage>
</organism>
<keyword evidence="4" id="KW-1185">Reference proteome</keyword>
<gene>
    <name evidence="3" type="ORF">SAMN04488544_0768</name>
</gene>
<reference evidence="4" key="1">
    <citation type="submission" date="2016-10" db="EMBL/GenBank/DDBJ databases">
        <authorList>
            <person name="Varghese N."/>
            <person name="Submissions S."/>
        </authorList>
    </citation>
    <scope>NUCLEOTIDE SEQUENCE [LARGE SCALE GENOMIC DNA]</scope>
    <source>
        <strain evidence="4">DSM 21743</strain>
    </source>
</reference>
<accession>A0A1H2LTR2</accession>
<dbReference type="AlphaFoldDB" id="A0A1H2LTR2"/>
<feature type="coiled-coil region" evidence="1">
    <location>
        <begin position="14"/>
        <end position="45"/>
    </location>
</feature>
<dbReference type="EMBL" id="LT629799">
    <property type="protein sequence ID" value="SDU83971.1"/>
    <property type="molecule type" value="Genomic_DNA"/>
</dbReference>
<evidence type="ECO:0000313" key="4">
    <source>
        <dbReference type="Proteomes" id="UP000198825"/>
    </source>
</evidence>
<name>A0A1H2LTR2_9ACTN</name>
<evidence type="ECO:0000256" key="1">
    <source>
        <dbReference type="SAM" id="Coils"/>
    </source>
</evidence>
<proteinExistence type="predicted"/>
<protein>
    <submittedName>
        <fullName evidence="3">Uncharacterized protein</fullName>
    </submittedName>
</protein>
<evidence type="ECO:0000313" key="3">
    <source>
        <dbReference type="EMBL" id="SDU83971.1"/>
    </source>
</evidence>
<feature type="region of interest" description="Disordered" evidence="2">
    <location>
        <begin position="49"/>
        <end position="75"/>
    </location>
</feature>
<dbReference type="STRING" id="546874.SAMN04488544_0768"/>
<dbReference type="RefSeq" id="WP_091073319.1">
    <property type="nucleotide sequence ID" value="NZ_LT629799.1"/>
</dbReference>